<gene>
    <name evidence="16" type="ORF">KAK11_11765</name>
</gene>
<evidence type="ECO:0000313" key="17">
    <source>
        <dbReference type="Proteomes" id="UP000672097"/>
    </source>
</evidence>
<keyword evidence="4" id="KW-0134">Cell wall</keyword>
<sequence>MSTPSLFFTGLAGRTRALAAGLLAMLMAALLVACGGGGQVPAQTVQARTLSPEFFSRKAVNYSPYRTSNRDTEVVTSANIQQDLELLAQGGFTLIRLFDSSDAVARATLQVIKDRKLDMKVMLGVYVASGDDAFSKAEMARGVALANAYPDIVLAVSVGNETMVSWSFNKIAPETMAGYISTVRNQITQPVTTDDNWAFWASAPKIITDVVDFAAVHTYPLLDTIFSPDLWDWQQTSVPAASRAAAMMDAAIASAKKEYSAVRTYLDGRALTNMPIVIGETGWKAIPAGGETSRAHPVNQKMYFDRLTAWKAEAGAPKNIFYFEAFDEPWKQGDDKWGLFNVNRQARYVVQGLYPQNLWEPGSYTAADALYYIPPVNNGPVTANRYTLYAEVAAAGEAKPSENGVFNAWENGSTAAYPEVSSTAAPGDGSKSIEITPTPLVWGWGLALGLPTTAEDLSNFGSTGRLNFSIKTTYPGKLEVGFLTGTTAGGSAYDVYLPLSSGEYGYVNDGQWHEVSIPISAITPFGAMAFGMTDPAKSKLDLTKVTNPFVIADRYGVTGKAQGSAINTKIYIDKIYWSK</sequence>
<evidence type="ECO:0000256" key="5">
    <source>
        <dbReference type="ARBA" id="ARBA00022525"/>
    </source>
</evidence>
<evidence type="ECO:0000256" key="3">
    <source>
        <dbReference type="ARBA" id="ARBA00022475"/>
    </source>
</evidence>
<evidence type="ECO:0000256" key="4">
    <source>
        <dbReference type="ARBA" id="ARBA00022512"/>
    </source>
</evidence>
<keyword evidence="6" id="KW-0732">Signal</keyword>
<evidence type="ECO:0000256" key="7">
    <source>
        <dbReference type="ARBA" id="ARBA00022801"/>
    </source>
</evidence>
<dbReference type="PANTHER" id="PTHR16631">
    <property type="entry name" value="GLUCAN 1,3-BETA-GLUCOSIDASE"/>
    <property type="match status" value="1"/>
</dbReference>
<dbReference type="Proteomes" id="UP000672097">
    <property type="component" value="Unassembled WGS sequence"/>
</dbReference>
<name>A0ABS5DXX8_9BURK</name>
<comment type="function">
    <text evidence="13">Glucanases play a role in cell expansion during growth, in cell-cell fusion during mating, and in spore release during sporulation. This enzyme may be involved in beta-glucan degradation. Active on laminarin and lichenan.</text>
</comment>
<keyword evidence="11" id="KW-0961">Cell wall biogenesis/degradation</keyword>
<evidence type="ECO:0000256" key="11">
    <source>
        <dbReference type="ARBA" id="ARBA00023316"/>
    </source>
</evidence>
<dbReference type="PANTHER" id="PTHR16631:SF17">
    <property type="entry name" value="GLUCAN ENDO-1,3-BETA-GLUCOSIDASE BTGC"/>
    <property type="match status" value="1"/>
</dbReference>
<keyword evidence="9" id="KW-0325">Glycoprotein</keyword>
<comment type="subcellular location">
    <subcellularLocation>
        <location evidence="2">Cell membrane</location>
    </subcellularLocation>
    <subcellularLocation>
        <location evidence="1">Secreted</location>
        <location evidence="1">Cell wall</location>
    </subcellularLocation>
</comment>
<evidence type="ECO:0000256" key="1">
    <source>
        <dbReference type="ARBA" id="ARBA00004191"/>
    </source>
</evidence>
<dbReference type="InterPro" id="IPR008979">
    <property type="entry name" value="Galactose-bd-like_sf"/>
</dbReference>
<evidence type="ECO:0000256" key="14">
    <source>
        <dbReference type="ARBA" id="ARBA00042373"/>
    </source>
</evidence>
<dbReference type="Gene3D" id="2.60.120.430">
    <property type="entry name" value="Galactose-binding lectin"/>
    <property type="match status" value="1"/>
</dbReference>
<comment type="caution">
    <text evidence="16">The sequence shown here is derived from an EMBL/GenBank/DDBJ whole genome shotgun (WGS) entry which is preliminary data.</text>
</comment>
<evidence type="ECO:0000256" key="12">
    <source>
        <dbReference type="ARBA" id="ARBA00023326"/>
    </source>
</evidence>
<dbReference type="InterPro" id="IPR050732">
    <property type="entry name" value="Beta-glucan_modifiers"/>
</dbReference>
<dbReference type="SUPFAM" id="SSF49785">
    <property type="entry name" value="Galactose-binding domain-like"/>
    <property type="match status" value="1"/>
</dbReference>
<protein>
    <recommendedName>
        <fullName evidence="15">Endo-1,3-beta-glucanase btgC</fullName>
    </recommendedName>
    <alternativeName>
        <fullName evidence="14">Laminarinase btgC</fullName>
    </alternativeName>
</protein>
<dbReference type="InterPro" id="IPR000490">
    <property type="entry name" value="Glyco_hydro_17"/>
</dbReference>
<reference evidence="16 17" key="1">
    <citation type="submission" date="2021-04" db="EMBL/GenBank/DDBJ databases">
        <title>The genome sequence of type strain Ideonella paludis KCTC 32238.</title>
        <authorList>
            <person name="Liu Y."/>
        </authorList>
    </citation>
    <scope>NUCLEOTIDE SEQUENCE [LARGE SCALE GENOMIC DNA]</scope>
    <source>
        <strain evidence="16 17">KCTC 32238</strain>
    </source>
</reference>
<dbReference type="EMBL" id="JAGQDG010000004">
    <property type="protein sequence ID" value="MBQ0936005.1"/>
    <property type="molecule type" value="Genomic_DNA"/>
</dbReference>
<dbReference type="Gene3D" id="3.20.20.80">
    <property type="entry name" value="Glycosidases"/>
    <property type="match status" value="1"/>
</dbReference>
<evidence type="ECO:0000256" key="8">
    <source>
        <dbReference type="ARBA" id="ARBA00023136"/>
    </source>
</evidence>
<keyword evidence="10" id="KW-0119">Carbohydrate metabolism</keyword>
<dbReference type="RefSeq" id="WP_210809314.1">
    <property type="nucleotide sequence ID" value="NZ_JAGQDG010000004.1"/>
</dbReference>
<keyword evidence="5" id="KW-0964">Secreted</keyword>
<organism evidence="16 17">
    <name type="scientific">Ideonella paludis</name>
    <dbReference type="NCBI Taxonomy" id="1233411"/>
    <lineage>
        <taxon>Bacteria</taxon>
        <taxon>Pseudomonadati</taxon>
        <taxon>Pseudomonadota</taxon>
        <taxon>Betaproteobacteria</taxon>
        <taxon>Burkholderiales</taxon>
        <taxon>Sphaerotilaceae</taxon>
        <taxon>Ideonella</taxon>
    </lineage>
</organism>
<evidence type="ECO:0000256" key="15">
    <source>
        <dbReference type="ARBA" id="ARBA00043078"/>
    </source>
</evidence>
<keyword evidence="8" id="KW-0472">Membrane</keyword>
<dbReference type="SUPFAM" id="SSF51445">
    <property type="entry name" value="(Trans)glycosidases"/>
    <property type="match status" value="1"/>
</dbReference>
<keyword evidence="12" id="KW-0624">Polysaccharide degradation</keyword>
<keyword evidence="3" id="KW-1003">Cell membrane</keyword>
<evidence type="ECO:0000256" key="13">
    <source>
        <dbReference type="ARBA" id="ARBA00037649"/>
    </source>
</evidence>
<evidence type="ECO:0000256" key="2">
    <source>
        <dbReference type="ARBA" id="ARBA00004236"/>
    </source>
</evidence>
<keyword evidence="17" id="KW-1185">Reference proteome</keyword>
<evidence type="ECO:0000256" key="6">
    <source>
        <dbReference type="ARBA" id="ARBA00022729"/>
    </source>
</evidence>
<accession>A0ABS5DXX8</accession>
<keyword evidence="7" id="KW-0378">Hydrolase</keyword>
<evidence type="ECO:0000256" key="9">
    <source>
        <dbReference type="ARBA" id="ARBA00023180"/>
    </source>
</evidence>
<evidence type="ECO:0000313" key="16">
    <source>
        <dbReference type="EMBL" id="MBQ0936005.1"/>
    </source>
</evidence>
<proteinExistence type="predicted"/>
<dbReference type="Pfam" id="PF00332">
    <property type="entry name" value="Glyco_hydro_17"/>
    <property type="match status" value="1"/>
</dbReference>
<dbReference type="InterPro" id="IPR017853">
    <property type="entry name" value="GH"/>
</dbReference>
<evidence type="ECO:0000256" key="10">
    <source>
        <dbReference type="ARBA" id="ARBA00023277"/>
    </source>
</evidence>